<keyword evidence="3" id="KW-0949">S-adenosyl-L-methionine</keyword>
<protein>
    <submittedName>
        <fullName evidence="8">4Fe-4S single cluster protein</fullName>
    </submittedName>
</protein>
<evidence type="ECO:0000313" key="9">
    <source>
        <dbReference type="Proteomes" id="UP000294614"/>
    </source>
</evidence>
<gene>
    <name evidence="8" type="ORF">C8D98_2694</name>
</gene>
<dbReference type="CDD" id="cd01335">
    <property type="entry name" value="Radical_SAM"/>
    <property type="match status" value="1"/>
</dbReference>
<dbReference type="InterPro" id="IPR058240">
    <property type="entry name" value="rSAM_sf"/>
</dbReference>
<feature type="domain" description="Radical SAM core" evidence="7">
    <location>
        <begin position="86"/>
        <end position="294"/>
    </location>
</feature>
<dbReference type="Proteomes" id="UP000294614">
    <property type="component" value="Unassembled WGS sequence"/>
</dbReference>
<reference evidence="8 9" key="1">
    <citation type="submission" date="2019-03" db="EMBL/GenBank/DDBJ databases">
        <title>Genomic Encyclopedia of Type Strains, Phase IV (KMG-IV): sequencing the most valuable type-strain genomes for metagenomic binning, comparative biology and taxonomic classification.</title>
        <authorList>
            <person name="Goeker M."/>
        </authorList>
    </citation>
    <scope>NUCLEOTIDE SEQUENCE [LARGE SCALE GENOMIC DNA]</scope>
    <source>
        <strain evidence="8 9">DSM 24984</strain>
    </source>
</reference>
<dbReference type="InterPro" id="IPR007197">
    <property type="entry name" value="rSAM"/>
</dbReference>
<keyword evidence="2" id="KW-0004">4Fe-4S</keyword>
<evidence type="ECO:0000256" key="2">
    <source>
        <dbReference type="ARBA" id="ARBA00022485"/>
    </source>
</evidence>
<comment type="caution">
    <text evidence="8">The sequence shown here is derived from an EMBL/GenBank/DDBJ whole genome shotgun (WGS) entry which is preliminary data.</text>
</comment>
<dbReference type="SUPFAM" id="SSF102114">
    <property type="entry name" value="Radical SAM enzymes"/>
    <property type="match status" value="1"/>
</dbReference>
<name>A0A4R1K3L7_9BACT</name>
<dbReference type="PANTHER" id="PTHR43787">
    <property type="entry name" value="FEMO COFACTOR BIOSYNTHESIS PROTEIN NIFB-RELATED"/>
    <property type="match status" value="1"/>
</dbReference>
<dbReference type="GO" id="GO:0051539">
    <property type="term" value="F:4 iron, 4 sulfur cluster binding"/>
    <property type="evidence" value="ECO:0007669"/>
    <property type="project" value="UniProtKB-KW"/>
</dbReference>
<dbReference type="Pfam" id="PF04055">
    <property type="entry name" value="Radical_SAM"/>
    <property type="match status" value="1"/>
</dbReference>
<keyword evidence="4" id="KW-0479">Metal-binding</keyword>
<dbReference type="PANTHER" id="PTHR43787:SF3">
    <property type="entry name" value="ARYLSULFATASE REGULATORY PROTEIN"/>
    <property type="match status" value="1"/>
</dbReference>
<dbReference type="SMART" id="SM00729">
    <property type="entry name" value="Elp3"/>
    <property type="match status" value="1"/>
</dbReference>
<dbReference type="InterPro" id="IPR013785">
    <property type="entry name" value="Aldolase_TIM"/>
</dbReference>
<dbReference type="PROSITE" id="PS51918">
    <property type="entry name" value="RADICAL_SAM"/>
    <property type="match status" value="1"/>
</dbReference>
<evidence type="ECO:0000256" key="3">
    <source>
        <dbReference type="ARBA" id="ARBA00022691"/>
    </source>
</evidence>
<comment type="cofactor">
    <cofactor evidence="1">
        <name>[4Fe-4S] cluster</name>
        <dbReference type="ChEBI" id="CHEBI:49883"/>
    </cofactor>
</comment>
<evidence type="ECO:0000256" key="4">
    <source>
        <dbReference type="ARBA" id="ARBA00022723"/>
    </source>
</evidence>
<accession>A0A4R1K3L7</accession>
<dbReference type="AlphaFoldDB" id="A0A4R1K3L7"/>
<dbReference type="OrthoDB" id="6457556at2"/>
<evidence type="ECO:0000313" key="8">
    <source>
        <dbReference type="EMBL" id="TCK58490.1"/>
    </source>
</evidence>
<evidence type="ECO:0000256" key="6">
    <source>
        <dbReference type="ARBA" id="ARBA00023014"/>
    </source>
</evidence>
<sequence length="435" mass="49008">MIIDIRRDNLDRIINEDFRNDAERYVRMYEDFMAAAEGSGISIDRTLSSSGFTYKENVENVSGVSSSGFGHSLHYGEVSPACANCRTGHLSMTVFHTLKCNRDCFFCANMNQDDYEHYLENVNDAFAEIEAADGGMGFTSIALTGGEPLLLPEKSIEFFEKCRAKYPKAHLRLYTNGDYLTPMLATKLTNAGLDEVRVSVKAEGDGYPQETVEIIRNIAGIIPSVMVEMPVIPGTLETMKRLLVELEDAGADAINILEFLYPWVNSEKYANRGFKVKPRPYRVLYDYEYAGGLPVAGSAEECVELLKFAAEKQLKMRVHFCSLENKLTSQVFMQNSSIQPMEYEVMSERDFFIKSARAYGRNAVKAEKYLSSKGLPFSKNGMQIEFHPMHIKDIKGLTEAALTYNIAEFDDCSLIVREVKVDLIDPEKFDYSADI</sequence>
<dbReference type="Gene3D" id="3.20.20.70">
    <property type="entry name" value="Aldolase class I"/>
    <property type="match status" value="1"/>
</dbReference>
<dbReference type="RefSeq" id="WP_132874655.1">
    <property type="nucleotide sequence ID" value="NZ_JAJUHT010000020.1"/>
</dbReference>
<keyword evidence="6" id="KW-0411">Iron-sulfur</keyword>
<dbReference type="GO" id="GO:0046872">
    <property type="term" value="F:metal ion binding"/>
    <property type="evidence" value="ECO:0007669"/>
    <property type="project" value="UniProtKB-KW"/>
</dbReference>
<evidence type="ECO:0000256" key="5">
    <source>
        <dbReference type="ARBA" id="ARBA00023004"/>
    </source>
</evidence>
<keyword evidence="5" id="KW-0408">Iron</keyword>
<evidence type="ECO:0000256" key="1">
    <source>
        <dbReference type="ARBA" id="ARBA00001966"/>
    </source>
</evidence>
<proteinExistence type="predicted"/>
<dbReference type="EMBL" id="SMGG01000007">
    <property type="protein sequence ID" value="TCK58490.1"/>
    <property type="molecule type" value="Genomic_DNA"/>
</dbReference>
<organism evidence="8 9">
    <name type="scientific">Seleniivibrio woodruffii</name>
    <dbReference type="NCBI Taxonomy" id="1078050"/>
    <lineage>
        <taxon>Bacteria</taxon>
        <taxon>Pseudomonadati</taxon>
        <taxon>Deferribacterota</taxon>
        <taxon>Deferribacteres</taxon>
        <taxon>Deferribacterales</taxon>
        <taxon>Geovibrionaceae</taxon>
        <taxon>Seleniivibrio</taxon>
    </lineage>
</organism>
<keyword evidence="9" id="KW-1185">Reference proteome</keyword>
<evidence type="ECO:0000259" key="7">
    <source>
        <dbReference type="PROSITE" id="PS51918"/>
    </source>
</evidence>
<dbReference type="InterPro" id="IPR006638">
    <property type="entry name" value="Elp3/MiaA/NifB-like_rSAM"/>
</dbReference>
<dbReference type="SFLD" id="SFLDS00029">
    <property type="entry name" value="Radical_SAM"/>
    <property type="match status" value="1"/>
</dbReference>
<dbReference type="GO" id="GO:0003824">
    <property type="term" value="F:catalytic activity"/>
    <property type="evidence" value="ECO:0007669"/>
    <property type="project" value="InterPro"/>
</dbReference>